<evidence type="ECO:0000313" key="2">
    <source>
        <dbReference type="Proteomes" id="UP001431783"/>
    </source>
</evidence>
<reference evidence="1 2" key="1">
    <citation type="submission" date="2023-03" db="EMBL/GenBank/DDBJ databases">
        <title>Genome insight into feeding habits of ladybird beetles.</title>
        <authorList>
            <person name="Li H.-S."/>
            <person name="Huang Y.-H."/>
            <person name="Pang H."/>
        </authorList>
    </citation>
    <scope>NUCLEOTIDE SEQUENCE [LARGE SCALE GENOMIC DNA]</scope>
    <source>
        <strain evidence="1">SYSU_2023b</strain>
        <tissue evidence="1">Whole body</tissue>
    </source>
</reference>
<gene>
    <name evidence="1" type="ORF">WA026_018756</name>
</gene>
<evidence type="ECO:0000313" key="1">
    <source>
        <dbReference type="EMBL" id="KAK9872623.1"/>
    </source>
</evidence>
<dbReference type="Proteomes" id="UP001431783">
    <property type="component" value="Unassembled WGS sequence"/>
</dbReference>
<proteinExistence type="predicted"/>
<name>A0AAW1TV90_9CUCU</name>
<accession>A0AAW1TV90</accession>
<dbReference type="AlphaFoldDB" id="A0AAW1TV90"/>
<comment type="caution">
    <text evidence="1">The sequence shown here is derived from an EMBL/GenBank/DDBJ whole genome shotgun (WGS) entry which is preliminary data.</text>
</comment>
<sequence length="135" mass="15922">MEEVLPEGKNFKLLQDTELPEVLDFLSNFLPDSLKFHQTLRTYLNDRVWDFHFYVNKEWPEQPVILHFPGMTKTAIDNLSEKEDDALGDYNTMCTDIAGPYETHIDLETWPENTQGEKNYRRSHQNVFQTGKKII</sequence>
<dbReference type="EMBL" id="JARQZJ010000012">
    <property type="protein sequence ID" value="KAK9872623.1"/>
    <property type="molecule type" value="Genomic_DNA"/>
</dbReference>
<keyword evidence="2" id="KW-1185">Reference proteome</keyword>
<protein>
    <submittedName>
        <fullName evidence="1">Uncharacterized protein</fullName>
    </submittedName>
</protein>
<organism evidence="1 2">
    <name type="scientific">Henosepilachna vigintioctopunctata</name>
    <dbReference type="NCBI Taxonomy" id="420089"/>
    <lineage>
        <taxon>Eukaryota</taxon>
        <taxon>Metazoa</taxon>
        <taxon>Ecdysozoa</taxon>
        <taxon>Arthropoda</taxon>
        <taxon>Hexapoda</taxon>
        <taxon>Insecta</taxon>
        <taxon>Pterygota</taxon>
        <taxon>Neoptera</taxon>
        <taxon>Endopterygota</taxon>
        <taxon>Coleoptera</taxon>
        <taxon>Polyphaga</taxon>
        <taxon>Cucujiformia</taxon>
        <taxon>Coccinelloidea</taxon>
        <taxon>Coccinellidae</taxon>
        <taxon>Epilachninae</taxon>
        <taxon>Epilachnini</taxon>
        <taxon>Henosepilachna</taxon>
    </lineage>
</organism>